<feature type="region of interest" description="Disordered" evidence="1">
    <location>
        <begin position="1"/>
        <end position="138"/>
    </location>
</feature>
<name>A0A7C9D4Z5_OPUST</name>
<reference evidence="2" key="1">
    <citation type="journal article" date="2013" name="J. Plant Res.">
        <title>Effect of fungi and light on seed germination of three Opuntia species from semiarid lands of central Mexico.</title>
        <authorList>
            <person name="Delgado-Sanchez P."/>
            <person name="Jimenez-Bremont J.F."/>
            <person name="Guerrero-Gonzalez Mde L."/>
            <person name="Flores J."/>
        </authorList>
    </citation>
    <scope>NUCLEOTIDE SEQUENCE</scope>
    <source>
        <tissue evidence="2">Cladode</tissue>
    </source>
</reference>
<feature type="compositionally biased region" description="Basic and acidic residues" evidence="1">
    <location>
        <begin position="11"/>
        <end position="23"/>
    </location>
</feature>
<feature type="compositionally biased region" description="Acidic residues" evidence="1">
    <location>
        <begin position="92"/>
        <end position="101"/>
    </location>
</feature>
<dbReference type="EMBL" id="GISG01088304">
    <property type="protein sequence ID" value="MBA4633766.1"/>
    <property type="molecule type" value="Transcribed_RNA"/>
</dbReference>
<proteinExistence type="predicted"/>
<feature type="compositionally biased region" description="Polar residues" evidence="1">
    <location>
        <begin position="61"/>
        <end position="77"/>
    </location>
</feature>
<sequence length="138" mass="14062">MPSSSNSETLDGLKTHQGSREEILPPATGVAAVLAPAPPLSRMDAAQTPPVGPSVAAPTGPASSPTLAPAGSGTTRPVPSPVVDPAHASPLEDPELEDDDVSMFFNLEPEEDVAISSDSTKKRRLDEGDVASPSTSLN</sequence>
<protein>
    <submittedName>
        <fullName evidence="2">Uncharacterized protein</fullName>
    </submittedName>
</protein>
<evidence type="ECO:0000256" key="1">
    <source>
        <dbReference type="SAM" id="MobiDB-lite"/>
    </source>
</evidence>
<reference evidence="2" key="2">
    <citation type="submission" date="2020-07" db="EMBL/GenBank/DDBJ databases">
        <authorList>
            <person name="Vera ALvarez R."/>
            <person name="Arias-Moreno D.M."/>
            <person name="Jimenez-Jacinto V."/>
            <person name="Jimenez-Bremont J.F."/>
            <person name="Swaminathan K."/>
            <person name="Moose S.P."/>
            <person name="Guerrero-Gonzalez M.L."/>
            <person name="Marino-Ramirez L."/>
            <person name="Landsman D."/>
            <person name="Rodriguez-Kessler M."/>
            <person name="Delgado-Sanchez P."/>
        </authorList>
    </citation>
    <scope>NUCLEOTIDE SEQUENCE</scope>
    <source>
        <tissue evidence="2">Cladode</tissue>
    </source>
</reference>
<feature type="compositionally biased region" description="Low complexity" evidence="1">
    <location>
        <begin position="24"/>
        <end position="35"/>
    </location>
</feature>
<dbReference type="AlphaFoldDB" id="A0A7C9D4Z5"/>
<evidence type="ECO:0000313" key="2">
    <source>
        <dbReference type="EMBL" id="MBA4633766.1"/>
    </source>
</evidence>
<organism evidence="2">
    <name type="scientific">Opuntia streptacantha</name>
    <name type="common">Prickly pear cactus</name>
    <name type="synonym">Opuntia cardona</name>
    <dbReference type="NCBI Taxonomy" id="393608"/>
    <lineage>
        <taxon>Eukaryota</taxon>
        <taxon>Viridiplantae</taxon>
        <taxon>Streptophyta</taxon>
        <taxon>Embryophyta</taxon>
        <taxon>Tracheophyta</taxon>
        <taxon>Spermatophyta</taxon>
        <taxon>Magnoliopsida</taxon>
        <taxon>eudicotyledons</taxon>
        <taxon>Gunneridae</taxon>
        <taxon>Pentapetalae</taxon>
        <taxon>Caryophyllales</taxon>
        <taxon>Cactineae</taxon>
        <taxon>Cactaceae</taxon>
        <taxon>Opuntioideae</taxon>
        <taxon>Opuntia</taxon>
    </lineage>
</organism>
<accession>A0A7C9D4Z5</accession>